<organism evidence="5 6">
    <name type="scientific">Moraxella catarrhalis</name>
    <name type="common">Branhamella catarrhalis</name>
    <dbReference type="NCBI Taxonomy" id="480"/>
    <lineage>
        <taxon>Bacteria</taxon>
        <taxon>Pseudomonadati</taxon>
        <taxon>Pseudomonadota</taxon>
        <taxon>Gammaproteobacteria</taxon>
        <taxon>Moraxellales</taxon>
        <taxon>Moraxellaceae</taxon>
        <taxon>Moraxella</taxon>
    </lineage>
</organism>
<dbReference type="HAMAP" id="MF_00984">
    <property type="entry name" value="SSB"/>
    <property type="match status" value="1"/>
</dbReference>
<dbReference type="GO" id="GO:0003697">
    <property type="term" value="F:single-stranded DNA binding"/>
    <property type="evidence" value="ECO:0007669"/>
    <property type="project" value="UniProtKB-UniRule"/>
</dbReference>
<comment type="caution">
    <text evidence="5">The sequence shown here is derived from an EMBL/GenBank/DDBJ whole genome shotgun (WGS) entry which is preliminary data.</text>
</comment>
<dbReference type="Gene3D" id="2.40.50.140">
    <property type="entry name" value="Nucleic acid-binding proteins"/>
    <property type="match status" value="1"/>
</dbReference>
<protein>
    <recommendedName>
        <fullName evidence="2 3">Single-stranded DNA-binding protein</fullName>
        <shortName evidence="2">SSB</shortName>
    </recommendedName>
</protein>
<evidence type="ECO:0000256" key="4">
    <source>
        <dbReference type="SAM" id="MobiDB-lite"/>
    </source>
</evidence>
<feature type="compositionally biased region" description="Pro residues" evidence="4">
    <location>
        <begin position="214"/>
        <end position="223"/>
    </location>
</feature>
<dbReference type="SUPFAM" id="SSF50249">
    <property type="entry name" value="Nucleic acid-binding proteins"/>
    <property type="match status" value="1"/>
</dbReference>
<dbReference type="InterPro" id="IPR000424">
    <property type="entry name" value="Primosome_PriB/ssb"/>
</dbReference>
<dbReference type="RefSeq" id="WP_064611663.1">
    <property type="nucleotide sequence ID" value="NZ_LXHB01000117.1"/>
</dbReference>
<evidence type="ECO:0000256" key="1">
    <source>
        <dbReference type="ARBA" id="ARBA00023125"/>
    </source>
</evidence>
<dbReference type="CDD" id="cd04496">
    <property type="entry name" value="SSB_OBF"/>
    <property type="match status" value="1"/>
</dbReference>
<dbReference type="GO" id="GO:0006260">
    <property type="term" value="P:DNA replication"/>
    <property type="evidence" value="ECO:0007669"/>
    <property type="project" value="InterPro"/>
</dbReference>
<dbReference type="PROSITE" id="PS50935">
    <property type="entry name" value="SSB"/>
    <property type="match status" value="1"/>
</dbReference>
<name>A0A198UND4_MORCA</name>
<sequence length="240" mass="26454">MSVNKVILVGNLGNDPEVRNFDNGGMIATVSIATSERWTDRNTGERKEHTEWHRVVFNNRLAEIASQYLRKGSQIYVEGSLRTRKWQDTQTGQERYTTEIRADNMQMLGSRASGDNGGYANPQGGYANSNANPNQQYQNQGNQGGQYPNTAYQQGNQFSGQNSSGYAQAQPNQAYPNSGYPQERAPQAQGNTMAQNHSFGQPAHIEQNTDAPPTQKPNTPPANKPVITPSQGLSDDDMPF</sequence>
<dbReference type="EMBL" id="LXHC01000005">
    <property type="protein sequence ID" value="OAU97799.1"/>
    <property type="molecule type" value="Genomic_DNA"/>
</dbReference>
<dbReference type="Proteomes" id="UP000078228">
    <property type="component" value="Unassembled WGS sequence"/>
</dbReference>
<feature type="region of interest" description="Disordered" evidence="4">
    <location>
        <begin position="102"/>
        <end position="240"/>
    </location>
</feature>
<evidence type="ECO:0000313" key="5">
    <source>
        <dbReference type="EMBL" id="OAU97799.1"/>
    </source>
</evidence>
<dbReference type="PANTHER" id="PTHR10302">
    <property type="entry name" value="SINGLE-STRANDED DNA-BINDING PROTEIN"/>
    <property type="match status" value="1"/>
</dbReference>
<accession>A0A198UND4</accession>
<dbReference type="GO" id="GO:0009295">
    <property type="term" value="C:nucleoid"/>
    <property type="evidence" value="ECO:0007669"/>
    <property type="project" value="TreeGrafter"/>
</dbReference>
<keyword evidence="6" id="KW-1185">Reference proteome</keyword>
<evidence type="ECO:0000313" key="6">
    <source>
        <dbReference type="Proteomes" id="UP000078228"/>
    </source>
</evidence>
<dbReference type="NCBIfam" id="TIGR00621">
    <property type="entry name" value="ssb"/>
    <property type="match status" value="1"/>
</dbReference>
<dbReference type="Pfam" id="PF00436">
    <property type="entry name" value="SSB"/>
    <property type="match status" value="1"/>
</dbReference>
<feature type="compositionally biased region" description="Polar residues" evidence="4">
    <location>
        <begin position="166"/>
        <end position="180"/>
    </location>
</feature>
<dbReference type="OrthoDB" id="9809878at2"/>
<comment type="subunit">
    <text evidence="2">Homotetramer.</text>
</comment>
<feature type="compositionally biased region" description="Polar residues" evidence="4">
    <location>
        <begin position="188"/>
        <end position="199"/>
    </location>
</feature>
<dbReference type="PATRIC" id="fig|480.237.peg.639"/>
<dbReference type="InterPro" id="IPR011344">
    <property type="entry name" value="ssDNA-bd"/>
</dbReference>
<reference evidence="5 6" key="1">
    <citation type="journal article" date="2016" name="Genome Biol. Evol.">
        <title>Comparative Genomic Analyses of the Moraxella catarrhalis Serosensitive and Seroresistant Lineages Demonstrate Their Independent Evolution.</title>
        <authorList>
            <person name="Earl J.P."/>
            <person name="de Vries S.P."/>
            <person name="Ahmed A."/>
            <person name="Powell E."/>
            <person name="Schultz M.P."/>
            <person name="Hermans P.W."/>
            <person name="Hill D.J."/>
            <person name="Zhou Z."/>
            <person name="Constantinidou C.I."/>
            <person name="Hu F.Z."/>
            <person name="Bootsma H.J."/>
            <person name="Ehrlich G.D."/>
        </authorList>
    </citation>
    <scope>NUCLEOTIDE SEQUENCE [LARGE SCALE GENOMIC DNA]</scope>
    <source>
        <strain evidence="5 6">Z7542</strain>
    </source>
</reference>
<evidence type="ECO:0000256" key="2">
    <source>
        <dbReference type="HAMAP-Rule" id="MF_00984"/>
    </source>
</evidence>
<dbReference type="AlphaFoldDB" id="A0A198UND4"/>
<gene>
    <name evidence="5" type="ORF">AO384_0485</name>
</gene>
<proteinExistence type="inferred from homology"/>
<keyword evidence="1 2" id="KW-0238">DNA-binding</keyword>
<evidence type="ECO:0000256" key="3">
    <source>
        <dbReference type="RuleBase" id="RU000524"/>
    </source>
</evidence>
<dbReference type="InterPro" id="IPR012340">
    <property type="entry name" value="NA-bd_OB-fold"/>
</dbReference>
<dbReference type="PANTHER" id="PTHR10302:SF27">
    <property type="entry name" value="SINGLE-STRANDED DNA-BINDING PROTEIN"/>
    <property type="match status" value="1"/>
</dbReference>
<feature type="compositionally biased region" description="Low complexity" evidence="4">
    <location>
        <begin position="126"/>
        <end position="165"/>
    </location>
</feature>
<comment type="caution">
    <text evidence="2">Lacks conserved residue(s) required for the propagation of feature annotation.</text>
</comment>